<gene>
    <name evidence="1" type="ORF">AVDCRST_MAG93-10105</name>
</gene>
<dbReference type="AlphaFoldDB" id="A0A6J4NXZ7"/>
<protein>
    <submittedName>
        <fullName evidence="1">Uncharacterized protein</fullName>
    </submittedName>
</protein>
<organism evidence="1">
    <name type="scientific">uncultured Chloroflexia bacterium</name>
    <dbReference type="NCBI Taxonomy" id="1672391"/>
    <lineage>
        <taxon>Bacteria</taxon>
        <taxon>Bacillati</taxon>
        <taxon>Chloroflexota</taxon>
        <taxon>Chloroflexia</taxon>
        <taxon>environmental samples</taxon>
    </lineage>
</organism>
<sequence length="34" mass="3732">MNDHQLRDLIATARHVGDEISTDAGIEFSFFPGA</sequence>
<evidence type="ECO:0000313" key="1">
    <source>
        <dbReference type="EMBL" id="CAA9398503.1"/>
    </source>
</evidence>
<feature type="non-terminal residue" evidence="1">
    <location>
        <position position="34"/>
    </location>
</feature>
<name>A0A6J4NXZ7_9CHLR</name>
<reference evidence="1" key="1">
    <citation type="submission" date="2020-02" db="EMBL/GenBank/DDBJ databases">
        <authorList>
            <person name="Meier V. D."/>
        </authorList>
    </citation>
    <scope>NUCLEOTIDE SEQUENCE</scope>
    <source>
        <strain evidence="1">AVDCRST_MAG93</strain>
    </source>
</reference>
<dbReference type="EMBL" id="CADCTR010003391">
    <property type="protein sequence ID" value="CAA9398503.1"/>
    <property type="molecule type" value="Genomic_DNA"/>
</dbReference>
<accession>A0A6J4NXZ7</accession>
<proteinExistence type="predicted"/>